<feature type="region of interest" description="Disordered" evidence="3">
    <location>
        <begin position="584"/>
        <end position="612"/>
    </location>
</feature>
<feature type="compositionally biased region" description="Polar residues" evidence="3">
    <location>
        <begin position="601"/>
        <end position="612"/>
    </location>
</feature>
<dbReference type="HOGENOM" id="CLU_400863_0_0_1"/>
<dbReference type="EMBL" id="KE561087">
    <property type="protein sequence ID" value="EPZ33023.1"/>
    <property type="molecule type" value="Genomic_DNA"/>
</dbReference>
<dbReference type="STRING" id="988480.A0A075AS09"/>
<sequence>MVKKYQKNKSAPKHDSDDEYRAVKVNLDDIEQDEVDQCKFSFSIIKIVYDQREKVMLGEDESEDDEVFPGEEDEEVMGLEGVESDDSDSEESEEEEEWGEKKHDYYDADSDADEEEEKEALKIQKQRLESFEEEDFNEEEDEEEEEVEDDTFGSAMKQKQDINKISKQEKIDMLQKEAPELLSLFVDFKKYLGEIRNTLEPLMTRVKNGEIQTSKGLSFLEVKYQLLLSYCTNISFYLLLKARGKRVKDHPVIDRLVELRIILEKMKPMEMKLKYQIDKILKSSLEKNDPLQFKANVDNLEVNEEESEKEENQVYKAPKIAPMHFNDKTTKEEKKERLMKEKAMKSRLLKDLREEFSERPEEIKDNFEDDEDEEMKRLKEKLLYEEENFNRLILSKKEMKKLNSKQKLRNDLSQLDDFGDTSFLDEKEEEKDQEILDSIRKKKSINKYTSRIDQLGKRKNNRNDDQLDEMPIKKQRVSFSNQNEVLEYEETENKKRGDEFYEQVRKNMIAKRDAKMNNKLNEFLNADDDNDSENDQDKNSKRPIDYKMMKNKGLTPHRKKEARNPRVMRRMKFEIASKKLKTVRSQYKGQNKAYDGEKTGIKTNLSRSTKLE</sequence>
<feature type="region of interest" description="Disordered" evidence="3">
    <location>
        <begin position="56"/>
        <end position="159"/>
    </location>
</feature>
<evidence type="ECO:0000256" key="1">
    <source>
        <dbReference type="ARBA" id="ARBA00022553"/>
    </source>
</evidence>
<feature type="compositionally biased region" description="Acidic residues" evidence="3">
    <location>
        <begin position="58"/>
        <end position="98"/>
    </location>
</feature>
<feature type="region of interest" description="Disordered" evidence="3">
    <location>
        <begin position="1"/>
        <end position="20"/>
    </location>
</feature>
<feature type="compositionally biased region" description="Basic and acidic residues" evidence="3">
    <location>
        <begin position="535"/>
        <end position="548"/>
    </location>
</feature>
<dbReference type="Pfam" id="PF04000">
    <property type="entry name" value="Sas10_Utp3"/>
    <property type="match status" value="1"/>
</dbReference>
<feature type="region of interest" description="Disordered" evidence="3">
    <location>
        <begin position="447"/>
        <end position="478"/>
    </location>
</feature>
<dbReference type="GO" id="GO:0000462">
    <property type="term" value="P:maturation of SSU-rRNA from tricistronic rRNA transcript (SSU-rRNA, 5.8S rRNA, LSU-rRNA)"/>
    <property type="evidence" value="ECO:0007669"/>
    <property type="project" value="TreeGrafter"/>
</dbReference>
<feature type="compositionally biased region" description="Acidic residues" evidence="3">
    <location>
        <begin position="131"/>
        <end position="151"/>
    </location>
</feature>
<evidence type="ECO:0000256" key="3">
    <source>
        <dbReference type="SAM" id="MobiDB-lite"/>
    </source>
</evidence>
<reference evidence="5 6" key="1">
    <citation type="journal article" date="2013" name="Curr. Biol.">
        <title>Shared signatures of parasitism and phylogenomics unite Cryptomycota and microsporidia.</title>
        <authorList>
            <person name="James T.Y."/>
            <person name="Pelin A."/>
            <person name="Bonen L."/>
            <person name="Ahrendt S."/>
            <person name="Sain D."/>
            <person name="Corradi N."/>
            <person name="Stajich J.E."/>
        </authorList>
    </citation>
    <scope>NUCLEOTIDE SEQUENCE [LARGE SCALE GENOMIC DNA]</scope>
    <source>
        <strain evidence="5 6">CSF55</strain>
    </source>
</reference>
<evidence type="ECO:0000256" key="2">
    <source>
        <dbReference type="SAM" id="Coils"/>
    </source>
</evidence>
<dbReference type="OrthoDB" id="203440at2759"/>
<evidence type="ECO:0000259" key="4">
    <source>
        <dbReference type="Pfam" id="PF09368"/>
    </source>
</evidence>
<proteinExistence type="predicted"/>
<dbReference type="AlphaFoldDB" id="A0A075AS09"/>
<feature type="domain" description="Sas10 C-terminal" evidence="4">
    <location>
        <begin position="539"/>
        <end position="611"/>
    </location>
</feature>
<dbReference type="OMA" id="EEYIRPQ"/>
<dbReference type="PANTHER" id="PTHR13237:SF9">
    <property type="entry name" value="NEUROGUIDIN"/>
    <property type="match status" value="1"/>
</dbReference>
<dbReference type="InterPro" id="IPR018972">
    <property type="entry name" value="Sas10_C_dom"/>
</dbReference>
<protein>
    <submittedName>
        <fullName evidence="5">Sas10 domain-containing protein</fullName>
    </submittedName>
</protein>
<evidence type="ECO:0000313" key="6">
    <source>
        <dbReference type="Proteomes" id="UP000030755"/>
    </source>
</evidence>
<organism evidence="5 6">
    <name type="scientific">Rozella allomycis (strain CSF55)</name>
    <dbReference type="NCBI Taxonomy" id="988480"/>
    <lineage>
        <taxon>Eukaryota</taxon>
        <taxon>Fungi</taxon>
        <taxon>Fungi incertae sedis</taxon>
        <taxon>Cryptomycota</taxon>
        <taxon>Cryptomycota incertae sedis</taxon>
        <taxon>Rozella</taxon>
    </lineage>
</organism>
<keyword evidence="2" id="KW-0175">Coiled coil</keyword>
<dbReference type="GO" id="GO:0032040">
    <property type="term" value="C:small-subunit processome"/>
    <property type="evidence" value="ECO:0007669"/>
    <property type="project" value="TreeGrafter"/>
</dbReference>
<accession>A0A075AS09</accession>
<dbReference type="PANTHER" id="PTHR13237">
    <property type="entry name" value="SOMETHING ABOUT SILENCING PROTEIN 10-RELATED"/>
    <property type="match status" value="1"/>
</dbReference>
<keyword evidence="1" id="KW-0597">Phosphoprotein</keyword>
<feature type="coiled-coil region" evidence="2">
    <location>
        <begin position="335"/>
        <end position="388"/>
    </location>
</feature>
<feature type="compositionally biased region" description="Basic residues" evidence="3">
    <location>
        <begin position="1"/>
        <end position="11"/>
    </location>
</feature>
<evidence type="ECO:0000313" key="5">
    <source>
        <dbReference type="EMBL" id="EPZ33023.1"/>
    </source>
</evidence>
<feature type="compositionally biased region" description="Acidic residues" evidence="3">
    <location>
        <begin position="107"/>
        <end position="118"/>
    </location>
</feature>
<feature type="compositionally biased region" description="Acidic residues" evidence="3">
    <location>
        <begin position="525"/>
        <end position="534"/>
    </location>
</feature>
<gene>
    <name evidence="5" type="ORF">O9G_003846</name>
</gene>
<name>A0A075AS09_ROZAC</name>
<feature type="region of interest" description="Disordered" evidence="3">
    <location>
        <begin position="521"/>
        <end position="570"/>
    </location>
</feature>
<dbReference type="InterPro" id="IPR007146">
    <property type="entry name" value="Sas10/Utp3/C1D"/>
</dbReference>
<dbReference type="Pfam" id="PF09368">
    <property type="entry name" value="Sas10"/>
    <property type="match status" value="1"/>
</dbReference>
<keyword evidence="6" id="KW-1185">Reference proteome</keyword>
<feature type="compositionally biased region" description="Basic residues" evidence="3">
    <location>
        <begin position="555"/>
        <end position="570"/>
    </location>
</feature>
<feature type="compositionally biased region" description="Basic and acidic residues" evidence="3">
    <location>
        <begin position="119"/>
        <end position="130"/>
    </location>
</feature>
<dbReference type="Proteomes" id="UP000030755">
    <property type="component" value="Unassembled WGS sequence"/>
</dbReference>